<dbReference type="InterPro" id="IPR052517">
    <property type="entry name" value="GlcG_carb_metab_protein"/>
</dbReference>
<evidence type="ECO:0000313" key="1">
    <source>
        <dbReference type="EMBL" id="KHF38962.1"/>
    </source>
</evidence>
<name>A0A0B0IDM2_9BACI</name>
<dbReference type="SUPFAM" id="SSF143744">
    <property type="entry name" value="GlcG-like"/>
    <property type="match status" value="1"/>
</dbReference>
<gene>
    <name evidence="1" type="ORF">LQ50_18170</name>
</gene>
<dbReference type="InterPro" id="IPR038084">
    <property type="entry name" value="PduO/GlcC-like_sf"/>
</dbReference>
<dbReference type="PANTHER" id="PTHR34309:SF1">
    <property type="entry name" value="PROTEIN GLCG"/>
    <property type="match status" value="1"/>
</dbReference>
<accession>A0A0B0IDM2</accession>
<comment type="caution">
    <text evidence="1">The sequence shown here is derived from an EMBL/GenBank/DDBJ whole genome shotgun (WGS) entry which is preliminary data.</text>
</comment>
<dbReference type="OrthoDB" id="9778896at2"/>
<dbReference type="AlphaFoldDB" id="A0A0B0IDM2"/>
<dbReference type="InterPro" id="IPR005624">
    <property type="entry name" value="PduO/GlcC-like"/>
</dbReference>
<dbReference type="PANTHER" id="PTHR34309">
    <property type="entry name" value="SLR1406 PROTEIN"/>
    <property type="match status" value="1"/>
</dbReference>
<sequence>MSLPKKSTLTQEIVLRMLNQALQKAEDLRIKISIAIVDDGGNLMGFIRMNGAKVIPSNIAQNKAYTAAGFGLPTGDWYERIKDKPSLLHGIVHTEKMTIFSGGQPIYDGVDLIGGIGVSGGSEEQDNACALAGLSVLNK</sequence>
<dbReference type="Pfam" id="PF03928">
    <property type="entry name" value="HbpS-like"/>
    <property type="match status" value="1"/>
</dbReference>
<keyword evidence="2" id="KW-1185">Reference proteome</keyword>
<reference evidence="1 2" key="1">
    <citation type="submission" date="2014-09" db="EMBL/GenBank/DDBJ databases">
        <title>Genome sequencing and annotation of Bacillus Okhensis strain Kh10-101T.</title>
        <authorList>
            <person name="Prakash J.S."/>
        </authorList>
    </citation>
    <scope>NUCLEOTIDE SEQUENCE [LARGE SCALE GENOMIC DNA]</scope>
    <source>
        <strain evidence="2">Kh10-101T</strain>
    </source>
</reference>
<evidence type="ECO:0000313" key="2">
    <source>
        <dbReference type="Proteomes" id="UP000030832"/>
    </source>
</evidence>
<dbReference type="Proteomes" id="UP000030832">
    <property type="component" value="Unassembled WGS sequence"/>
</dbReference>
<dbReference type="Gene3D" id="3.30.450.150">
    <property type="entry name" value="Haem-degrading domain"/>
    <property type="match status" value="1"/>
</dbReference>
<organism evidence="1 2">
    <name type="scientific">Halalkalibacter okhensis</name>
    <dbReference type="NCBI Taxonomy" id="333138"/>
    <lineage>
        <taxon>Bacteria</taxon>
        <taxon>Bacillati</taxon>
        <taxon>Bacillota</taxon>
        <taxon>Bacilli</taxon>
        <taxon>Bacillales</taxon>
        <taxon>Bacillaceae</taxon>
        <taxon>Halalkalibacter</taxon>
    </lineage>
</organism>
<proteinExistence type="predicted"/>
<dbReference type="eggNOG" id="COG3193">
    <property type="taxonomic scope" value="Bacteria"/>
</dbReference>
<dbReference type="RefSeq" id="WP_034631586.1">
    <property type="nucleotide sequence ID" value="NZ_JRJU01000026.1"/>
</dbReference>
<keyword evidence="1" id="KW-0808">Transferase</keyword>
<dbReference type="EMBL" id="JRJU01000026">
    <property type="protein sequence ID" value="KHF38962.1"/>
    <property type="molecule type" value="Genomic_DNA"/>
</dbReference>
<dbReference type="STRING" id="333138.LQ50_18170"/>
<dbReference type="GO" id="GO:0016740">
    <property type="term" value="F:transferase activity"/>
    <property type="evidence" value="ECO:0007669"/>
    <property type="project" value="UniProtKB-KW"/>
</dbReference>
<protein>
    <submittedName>
        <fullName evidence="1">ATP:cob(I)alamin adenosyltransferase</fullName>
    </submittedName>
</protein>